<feature type="compositionally biased region" description="Basic and acidic residues" evidence="4">
    <location>
        <begin position="655"/>
        <end position="675"/>
    </location>
</feature>
<keyword evidence="1" id="KW-0645">Protease</keyword>
<dbReference type="Proteomes" id="UP001255416">
    <property type="component" value="Unassembled WGS sequence"/>
</dbReference>
<evidence type="ECO:0000256" key="3">
    <source>
        <dbReference type="ARBA" id="ARBA00022825"/>
    </source>
</evidence>
<dbReference type="Pfam" id="PF00082">
    <property type="entry name" value="Peptidase_S8"/>
    <property type="match status" value="1"/>
</dbReference>
<dbReference type="PRINTS" id="PR00723">
    <property type="entry name" value="SUBTILISIN"/>
</dbReference>
<keyword evidence="3" id="KW-0720">Serine protease</keyword>
<dbReference type="InterPro" id="IPR015500">
    <property type="entry name" value="Peptidase_S8_subtilisin-rel"/>
</dbReference>
<keyword evidence="7" id="KW-1185">Reference proteome</keyword>
<evidence type="ECO:0000313" key="7">
    <source>
        <dbReference type="Proteomes" id="UP001255416"/>
    </source>
</evidence>
<gene>
    <name evidence="6" type="ORF">QO231_24250</name>
</gene>
<sequence>MAWSFSEPWRGDYDLRSIVGMDARANWLLGVRRAEFLQENDDTLVPFLVIFDREAWIDPMSEFLSQMNERTGVNVVDFMIEGYGTRLIAANVIPLLANLKFFIDLSKFEGDGVTSAFREEAKSIILSNPSPMFSGHTGTLTLPNPKFLAGPPAESVITAVIDDGIAYAHERFRDATNKTRIFGAWDQSLPFFDSFLSKAEIEADFATKDEDQIYRDLRLVDFSVPGHKSAAWRRAHGTHVLDLAAGFPPSENKTDRPIFAVNLPERVVADTSGKFLDFYLFLAAFYIALRANALFAAGVTARPVVINASFGHSTGSHNGEARVDDYISGINAFAAEGVKFIVPAGNGHQSRCHAMINDLGSPVEFDWMLLPNDMTDSFCDIWLPEQAETDRIKFTITPPGGIAHEITDKVVALNPLPAVDLLDQKGTVVGRAEVVRAALNRYKICIALHATDRFQPTNEVVAPSGRWHLKFEAGENNLTDTINCWVQRDDSIYGYPQRGRQSYFFHPDYDRFDKYGQEIRDDEHVEQGPCPVTRKSLLNGIGSGRETITAGGYVGKTCKLARYSAGGPNVQPAEAPDHFRKPDVLLVSDDSPALLGVLAAGSRSGSVVWMNGTSVAAPQLARHIADLIAAGDTFGRPELKTKAETEDPCAGEPLNEDRGGWGRLSRADSHKVDRL</sequence>
<dbReference type="Gene3D" id="3.40.50.200">
    <property type="entry name" value="Peptidase S8/S53 domain"/>
    <property type="match status" value="1"/>
</dbReference>
<name>A0ABU3VMP0_9RHOB</name>
<feature type="region of interest" description="Disordered" evidence="4">
    <location>
        <begin position="641"/>
        <end position="675"/>
    </location>
</feature>
<evidence type="ECO:0000256" key="1">
    <source>
        <dbReference type="ARBA" id="ARBA00022670"/>
    </source>
</evidence>
<feature type="domain" description="Peptidase S8/S53" evidence="5">
    <location>
        <begin position="156"/>
        <end position="348"/>
    </location>
</feature>
<evidence type="ECO:0000313" key="6">
    <source>
        <dbReference type="EMBL" id="MDU9006944.1"/>
    </source>
</evidence>
<evidence type="ECO:0000256" key="2">
    <source>
        <dbReference type="ARBA" id="ARBA00022801"/>
    </source>
</evidence>
<dbReference type="PROSITE" id="PS00136">
    <property type="entry name" value="SUBTILASE_ASP"/>
    <property type="match status" value="1"/>
</dbReference>
<dbReference type="RefSeq" id="WP_316782385.1">
    <property type="nucleotide sequence ID" value="NZ_JASMWN010000036.1"/>
</dbReference>
<dbReference type="SUPFAM" id="SSF52743">
    <property type="entry name" value="Subtilisin-like"/>
    <property type="match status" value="1"/>
</dbReference>
<protein>
    <submittedName>
        <fullName evidence="6">S8 family serine peptidase</fullName>
    </submittedName>
</protein>
<evidence type="ECO:0000259" key="5">
    <source>
        <dbReference type="Pfam" id="PF00082"/>
    </source>
</evidence>
<keyword evidence="2" id="KW-0378">Hydrolase</keyword>
<dbReference type="InterPro" id="IPR036852">
    <property type="entry name" value="Peptidase_S8/S53_dom_sf"/>
</dbReference>
<proteinExistence type="predicted"/>
<evidence type="ECO:0000256" key="4">
    <source>
        <dbReference type="SAM" id="MobiDB-lite"/>
    </source>
</evidence>
<dbReference type="InterPro" id="IPR000209">
    <property type="entry name" value="Peptidase_S8/S53_dom"/>
</dbReference>
<dbReference type="InterPro" id="IPR023827">
    <property type="entry name" value="Peptidase_S8_Asp-AS"/>
</dbReference>
<dbReference type="Gene3D" id="2.60.120.1290">
    <property type="match status" value="1"/>
</dbReference>
<accession>A0ABU3VMP0</accession>
<organism evidence="6 7">
    <name type="scientific">Sedimentitalea todarodis</name>
    <dbReference type="NCBI Taxonomy" id="1631240"/>
    <lineage>
        <taxon>Bacteria</taxon>
        <taxon>Pseudomonadati</taxon>
        <taxon>Pseudomonadota</taxon>
        <taxon>Alphaproteobacteria</taxon>
        <taxon>Rhodobacterales</taxon>
        <taxon>Paracoccaceae</taxon>
        <taxon>Sedimentitalea</taxon>
    </lineage>
</organism>
<reference evidence="7" key="1">
    <citation type="submission" date="2023-05" db="EMBL/GenBank/DDBJ databases">
        <title>Sedimentitalea sp. nov. JM2-8.</title>
        <authorList>
            <person name="Huang J."/>
        </authorList>
    </citation>
    <scope>NUCLEOTIDE SEQUENCE [LARGE SCALE GENOMIC DNA]</scope>
    <source>
        <strain evidence="7">KHS03</strain>
    </source>
</reference>
<dbReference type="EMBL" id="JASMWN010000036">
    <property type="protein sequence ID" value="MDU9006944.1"/>
    <property type="molecule type" value="Genomic_DNA"/>
</dbReference>
<comment type="caution">
    <text evidence="6">The sequence shown here is derived from an EMBL/GenBank/DDBJ whole genome shotgun (WGS) entry which is preliminary data.</text>
</comment>